<accession>A0A1X7PBY5</accession>
<comment type="similarity">
    <text evidence="1">Belongs to the ABC transporter superfamily.</text>
</comment>
<dbReference type="InterPro" id="IPR050107">
    <property type="entry name" value="ABC_carbohydrate_import_ATPase"/>
</dbReference>
<keyword evidence="5" id="KW-0762">Sugar transport</keyword>
<keyword evidence="3 5" id="KW-0067">ATP-binding</keyword>
<dbReference type="InterPro" id="IPR017871">
    <property type="entry name" value="ABC_transporter-like_CS"/>
</dbReference>
<evidence type="ECO:0000259" key="4">
    <source>
        <dbReference type="PROSITE" id="PS50893"/>
    </source>
</evidence>
<keyword evidence="6" id="KW-1185">Reference proteome</keyword>
<gene>
    <name evidence="5" type="ORF">SAMN02982922_3641</name>
</gene>
<evidence type="ECO:0000313" key="6">
    <source>
        <dbReference type="Proteomes" id="UP000193083"/>
    </source>
</evidence>
<reference evidence="5 6" key="1">
    <citation type="submission" date="2017-04" db="EMBL/GenBank/DDBJ databases">
        <authorList>
            <person name="Afonso C.L."/>
            <person name="Miller P.J."/>
            <person name="Scott M.A."/>
            <person name="Spackman E."/>
            <person name="Goraichik I."/>
            <person name="Dimitrov K.M."/>
            <person name="Suarez D.L."/>
            <person name="Swayne D.E."/>
        </authorList>
    </citation>
    <scope>NUCLEOTIDE SEQUENCE [LARGE SCALE GENOMIC DNA]</scope>
    <source>
        <strain evidence="5 6">B5P</strain>
    </source>
</reference>
<dbReference type="PROSITE" id="PS00211">
    <property type="entry name" value="ABC_TRANSPORTER_1"/>
    <property type="match status" value="2"/>
</dbReference>
<dbReference type="CDD" id="cd03216">
    <property type="entry name" value="ABC_Carb_Monos_I"/>
    <property type="match status" value="1"/>
</dbReference>
<dbReference type="EMBL" id="FXBL01000004">
    <property type="protein sequence ID" value="SMH47990.1"/>
    <property type="molecule type" value="Genomic_DNA"/>
</dbReference>
<sequence>MKHFQRAKRFAFDGGPAYHQDGNINELENQRMGNELAGGPASEPELLLDVRGLTKIFGSLTACNSVDLQIAKGEIHALLGENGAGKSTLVKMLFGTLAPNSGEIFWNGKSVRIGSPAEARRLGIGMVFQHFSLFEALTAAENIALSLDSSTPIGAIAAKAKELSHSYGLPLDPGSLVGDLSVGERQRIEIIRCLLQVPDLIILDEPTSVLTPQEADKLFETLERLRGEGKSILYISHRLEEVQRICDRATVLRHGKVVAHCNPRQETAGSLARMMVGGDVHEVHREHPDHVEGAPLIEIRNLSQAPKGPFLMPLRNISLTVRAGEVVGIAGVAGNGQGEFFDAVSGEATQGDAATVRIRSIDAGTLGITGRRLLGAGFVPEERLGHGAVPGMKLSDNMLLARHRSDAKAFLGGGPLGFIRRDAIEATTKRVIEEMDVRKSAEDPEASALSGGNLQKFIIGRELDRKPSVLVVNQPTWGVDAGAAARIRQALIDLTRSGSAVIVISQDLDELFEIADRIAVMAHGEMSQTIPIQEATREKIGLLMGGADAGAH</sequence>
<evidence type="ECO:0000256" key="2">
    <source>
        <dbReference type="ARBA" id="ARBA00022741"/>
    </source>
</evidence>
<evidence type="ECO:0000313" key="5">
    <source>
        <dbReference type="EMBL" id="SMH47990.1"/>
    </source>
</evidence>
<dbReference type="SUPFAM" id="SSF52540">
    <property type="entry name" value="P-loop containing nucleoside triphosphate hydrolases"/>
    <property type="match status" value="2"/>
</dbReference>
<proteinExistence type="inferred from homology"/>
<dbReference type="GO" id="GO:0016887">
    <property type="term" value="F:ATP hydrolysis activity"/>
    <property type="evidence" value="ECO:0007669"/>
    <property type="project" value="InterPro"/>
</dbReference>
<dbReference type="PANTHER" id="PTHR43790:SF4">
    <property type="entry name" value="GUANOSINE IMPORT ATP-BINDING PROTEIN NUPO"/>
    <property type="match status" value="1"/>
</dbReference>
<keyword evidence="2" id="KW-0547">Nucleotide-binding</keyword>
<protein>
    <submittedName>
        <fullName evidence="5">Simple sugar transport system ATP-binding protein</fullName>
    </submittedName>
</protein>
<dbReference type="InterPro" id="IPR003593">
    <property type="entry name" value="AAA+_ATPase"/>
</dbReference>
<feature type="domain" description="ABC transporter" evidence="4">
    <location>
        <begin position="48"/>
        <end position="279"/>
    </location>
</feature>
<feature type="domain" description="ABC transporter" evidence="4">
    <location>
        <begin position="297"/>
        <end position="548"/>
    </location>
</feature>
<dbReference type="AlphaFoldDB" id="A0A1X7PBY5"/>
<name>A0A1X7PBY5_9HYPH</name>
<dbReference type="InterPro" id="IPR027417">
    <property type="entry name" value="P-loop_NTPase"/>
</dbReference>
<evidence type="ECO:0000256" key="3">
    <source>
        <dbReference type="ARBA" id="ARBA00022840"/>
    </source>
</evidence>
<dbReference type="PROSITE" id="PS50893">
    <property type="entry name" value="ABC_TRANSPORTER_2"/>
    <property type="match status" value="2"/>
</dbReference>
<dbReference type="InterPro" id="IPR003439">
    <property type="entry name" value="ABC_transporter-like_ATP-bd"/>
</dbReference>
<evidence type="ECO:0000256" key="1">
    <source>
        <dbReference type="ARBA" id="ARBA00005417"/>
    </source>
</evidence>
<keyword evidence="5" id="KW-0813">Transport</keyword>
<organism evidence="5 6">
    <name type="scientific">Mesorhizobium australicum</name>
    <dbReference type="NCBI Taxonomy" id="536018"/>
    <lineage>
        <taxon>Bacteria</taxon>
        <taxon>Pseudomonadati</taxon>
        <taxon>Pseudomonadota</taxon>
        <taxon>Alphaproteobacteria</taxon>
        <taxon>Hyphomicrobiales</taxon>
        <taxon>Phyllobacteriaceae</taxon>
        <taxon>Mesorhizobium</taxon>
    </lineage>
</organism>
<dbReference type="CDD" id="cd03215">
    <property type="entry name" value="ABC_Carb_Monos_II"/>
    <property type="match status" value="1"/>
</dbReference>
<dbReference type="GO" id="GO:0005524">
    <property type="term" value="F:ATP binding"/>
    <property type="evidence" value="ECO:0007669"/>
    <property type="project" value="UniProtKB-KW"/>
</dbReference>
<dbReference type="PANTHER" id="PTHR43790">
    <property type="entry name" value="CARBOHYDRATE TRANSPORT ATP-BINDING PROTEIN MG119-RELATED"/>
    <property type="match status" value="1"/>
</dbReference>
<dbReference type="Proteomes" id="UP000193083">
    <property type="component" value="Unassembled WGS sequence"/>
</dbReference>
<dbReference type="SMART" id="SM00382">
    <property type="entry name" value="AAA"/>
    <property type="match status" value="1"/>
</dbReference>
<dbReference type="Pfam" id="PF00005">
    <property type="entry name" value="ABC_tran"/>
    <property type="match status" value="2"/>
</dbReference>
<dbReference type="Gene3D" id="3.40.50.300">
    <property type="entry name" value="P-loop containing nucleotide triphosphate hydrolases"/>
    <property type="match status" value="2"/>
</dbReference>